<dbReference type="Pfam" id="PF06439">
    <property type="entry name" value="3keto-disac_hyd"/>
    <property type="match status" value="1"/>
</dbReference>
<reference evidence="3 4" key="1">
    <citation type="journal article" date="2015" name="Int. J. Syst. Evol. Microbiol.">
        <title>Mariniphaga sediminis sp. nov., isolated from coastal sediment.</title>
        <authorList>
            <person name="Wang F.Q."/>
            <person name="Shen Q.Y."/>
            <person name="Chen G.J."/>
            <person name="Du Z.J."/>
        </authorList>
    </citation>
    <scope>NUCLEOTIDE SEQUENCE [LARGE SCALE GENOMIC DNA]</scope>
    <source>
        <strain evidence="3 4">SY21</strain>
    </source>
</reference>
<evidence type="ECO:0000313" key="4">
    <source>
        <dbReference type="Proteomes" id="UP000266441"/>
    </source>
</evidence>
<accession>A0A399D6R7</accession>
<dbReference type="InterPro" id="IPR010496">
    <property type="entry name" value="AL/BT2_dom"/>
</dbReference>
<dbReference type="OrthoDB" id="190957at2"/>
<dbReference type="AlphaFoldDB" id="A0A399D6R7"/>
<proteinExistence type="predicted"/>
<dbReference type="Gene3D" id="2.60.120.560">
    <property type="entry name" value="Exo-inulinase, domain 1"/>
    <property type="match status" value="1"/>
</dbReference>
<gene>
    <name evidence="3" type="ORF">D1164_05205</name>
</gene>
<dbReference type="Proteomes" id="UP000266441">
    <property type="component" value="Unassembled WGS sequence"/>
</dbReference>
<feature type="signal peptide" evidence="1">
    <location>
        <begin position="1"/>
        <end position="20"/>
    </location>
</feature>
<dbReference type="GO" id="GO:0016787">
    <property type="term" value="F:hydrolase activity"/>
    <property type="evidence" value="ECO:0007669"/>
    <property type="project" value="InterPro"/>
</dbReference>
<dbReference type="EMBL" id="QWET01000003">
    <property type="protein sequence ID" value="RIH66312.1"/>
    <property type="molecule type" value="Genomic_DNA"/>
</dbReference>
<feature type="chain" id="PRO_5017282413" evidence="1">
    <location>
        <begin position="21"/>
        <end position="334"/>
    </location>
</feature>
<keyword evidence="1" id="KW-0732">Signal</keyword>
<feature type="domain" description="3-keto-alpha-glucoside-1,2-lyase/3-keto-2-hydroxy-glucal hydratase" evidence="2">
    <location>
        <begin position="153"/>
        <end position="328"/>
    </location>
</feature>
<name>A0A399D6R7_9BACT</name>
<evidence type="ECO:0000256" key="1">
    <source>
        <dbReference type="SAM" id="SignalP"/>
    </source>
</evidence>
<protein>
    <submittedName>
        <fullName evidence="3">DUF1080 domain-containing protein</fullName>
    </submittedName>
</protein>
<comment type="caution">
    <text evidence="3">The sequence shown here is derived from an EMBL/GenBank/DDBJ whole genome shotgun (WGS) entry which is preliminary data.</text>
</comment>
<sequence>MRKLFVSLIAVLMTVMFTRAQNSPDDFYGMWTLEIEGGSVGWLHVFENNGFLDAELLWRGGSVTPVAHVFLMDNNTLVVSRTREVKRTGNDGKERNMAAPHLFKITRSGDKLEGVSVQPSNDGMEATQLKFSGWKLPDVPPAPDLSKLKFGKPVKLFNGKDLSGWELINPKQTNGFKAVDGILVNDPVKKEGEHISYGNLRTKEEFEDFNLTLEVNVPKGSNSGVYLRGMYEIQVLDSYGKETDSHNMGALYSRITPSVSAEKPAGEWQTMDITLCDRHVTVKLNGVTVINNQPAYGPTGGAIKADVFAPGPIYLQGDHGKVLYRNFVLTPISK</sequence>
<organism evidence="3 4">
    <name type="scientific">Mariniphaga sediminis</name>
    <dbReference type="NCBI Taxonomy" id="1628158"/>
    <lineage>
        <taxon>Bacteria</taxon>
        <taxon>Pseudomonadati</taxon>
        <taxon>Bacteroidota</taxon>
        <taxon>Bacteroidia</taxon>
        <taxon>Marinilabiliales</taxon>
        <taxon>Prolixibacteraceae</taxon>
        <taxon>Mariniphaga</taxon>
    </lineage>
</organism>
<dbReference type="RefSeq" id="WP_119348899.1">
    <property type="nucleotide sequence ID" value="NZ_QWET01000003.1"/>
</dbReference>
<keyword evidence="4" id="KW-1185">Reference proteome</keyword>
<evidence type="ECO:0000259" key="2">
    <source>
        <dbReference type="Pfam" id="PF06439"/>
    </source>
</evidence>
<evidence type="ECO:0000313" key="3">
    <source>
        <dbReference type="EMBL" id="RIH66312.1"/>
    </source>
</evidence>